<proteinExistence type="predicted"/>
<protein>
    <submittedName>
        <fullName evidence="1">Uncharacterized protein</fullName>
    </submittedName>
</protein>
<gene>
    <name evidence="1" type="ORF">NKI81_26490</name>
</gene>
<name>A0ACC6T6B4_9HYPH</name>
<accession>A0ACC6T6B4</accession>
<keyword evidence="2" id="KW-1185">Reference proteome</keyword>
<dbReference type="Proteomes" id="UP001480082">
    <property type="component" value="Unassembled WGS sequence"/>
</dbReference>
<evidence type="ECO:0000313" key="1">
    <source>
        <dbReference type="EMBL" id="MER9287450.1"/>
    </source>
</evidence>
<organism evidence="1 2">
    <name type="scientific">Mesorhizobium australicum</name>
    <dbReference type="NCBI Taxonomy" id="536018"/>
    <lineage>
        <taxon>Bacteria</taxon>
        <taxon>Pseudomonadati</taxon>
        <taxon>Pseudomonadota</taxon>
        <taxon>Alphaproteobacteria</taxon>
        <taxon>Hyphomicrobiales</taxon>
        <taxon>Phyllobacteriaceae</taxon>
        <taxon>Mesorhizobium</taxon>
    </lineage>
</organism>
<evidence type="ECO:0000313" key="2">
    <source>
        <dbReference type="Proteomes" id="UP001480082"/>
    </source>
</evidence>
<sequence length="734" mass="76297">MAATNDDLLISISTDLTSVKRQLKQLGSDIGTATSGIQKQFDGMGKSIDQSMSPIQKRINAMMGIQVPSKVKEWKGALADAGSELGKTGHAAEGVSTSMQAMLHAIRSTGEQLALGVSPAQALTGQLSHLSYVASQPGGITAALKGVGDMALGIVTKFPWVTAAVAAAGVAFVAYETIGGKTVASVDDALAEHAKTIKALREAYGIAGDGADDYARRSVASLESAQRRAEAALRESVAAAEKAAKAGLSDSGGFSGFGLLQQMGLLGDGDLNAVKLKFAAFAEPIEKLRDQIKAGKPDFDEFQRSLDTIAATDPGRLRPIADEISGVIDKAAGGREALDNLSVALGQLTQDQIDTGHIAAQLANIETAAENAQGAVGALKAMLADMARLGSGEGARGDAIGGKGSLDRAQDSFSDQMNLWRRFGHDNDSGIDPNTPKKVKTPKSHAAPKTAADQFDNDIQSIQDRTAALKEELNTLGLTYEAQTKRKTALQLEQTALKQVREEARKKGDQDWQNAQLTPAQVKAIDDVSEAYAKQADQLKKAQEAQQLQRDVLQGVFDDMRGALDDGKLDWQDFAKVAEDALNKIIDKIETDLIDAIMQASNAGGGGGGGILGAALGWLAGGGGGSDPGIIGALGLRANGGPVTAGQPYIVGEKRPELFVPSVSGTIIPQVPSIAGGGGGNQNVSIGFAPQITVQSNGSGDAGQQVTAALKAYQKDFVPNVLKALREAKQRGMT</sequence>
<dbReference type="EMBL" id="JAMYRI010000021">
    <property type="protein sequence ID" value="MER9287450.1"/>
    <property type="molecule type" value="Genomic_DNA"/>
</dbReference>
<comment type="caution">
    <text evidence="1">The sequence shown here is derived from an EMBL/GenBank/DDBJ whole genome shotgun (WGS) entry which is preliminary data.</text>
</comment>
<reference evidence="1 2" key="1">
    <citation type="journal article" date="2024" name="Proc. Natl. Acad. Sci. U.S.A.">
        <title>The evolutionary genomics of adaptation to stress in wild rhizobium bacteria.</title>
        <authorList>
            <person name="Kehlet-Delgado H."/>
            <person name="Montoya A.P."/>
            <person name="Jensen K.T."/>
            <person name="Wendlandt C.E."/>
            <person name="Dexheimer C."/>
            <person name="Roberts M."/>
            <person name="Torres Martinez L."/>
            <person name="Friesen M.L."/>
            <person name="Griffitts J.S."/>
            <person name="Porter S.S."/>
        </authorList>
    </citation>
    <scope>NUCLEOTIDE SEQUENCE [LARGE SCALE GENOMIC DNA]</scope>
    <source>
        <strain evidence="1 2">M0468</strain>
    </source>
</reference>